<feature type="compositionally biased region" description="Low complexity" evidence="7">
    <location>
        <begin position="977"/>
        <end position="987"/>
    </location>
</feature>
<feature type="compositionally biased region" description="Low complexity" evidence="7">
    <location>
        <begin position="1083"/>
        <end position="1094"/>
    </location>
</feature>
<dbReference type="InParanoid" id="A0A7M7PYD8"/>
<name>A0A7M7PYD8_NASVI</name>
<dbReference type="OrthoDB" id="7701228at2759"/>
<feature type="compositionally biased region" description="Polar residues" evidence="7">
    <location>
        <begin position="371"/>
        <end position="384"/>
    </location>
</feature>
<dbReference type="PROSITE" id="PS52027">
    <property type="entry name" value="ZF_C2HC_C3H"/>
    <property type="match status" value="2"/>
</dbReference>
<feature type="region of interest" description="Disordered" evidence="7">
    <location>
        <begin position="508"/>
        <end position="575"/>
    </location>
</feature>
<dbReference type="RefSeq" id="XP_031778601.1">
    <property type="nucleotide sequence ID" value="XM_031922741.2"/>
</dbReference>
<feature type="compositionally biased region" description="Polar residues" evidence="7">
    <location>
        <begin position="328"/>
        <end position="339"/>
    </location>
</feature>
<feature type="compositionally biased region" description="Basic and acidic residues" evidence="7">
    <location>
        <begin position="634"/>
        <end position="654"/>
    </location>
</feature>
<dbReference type="GeneID" id="100679241"/>
<dbReference type="RefSeq" id="XP_031778600.1">
    <property type="nucleotide sequence ID" value="XM_031922740.2"/>
</dbReference>
<feature type="compositionally biased region" description="Basic and acidic residues" evidence="7">
    <location>
        <begin position="683"/>
        <end position="697"/>
    </location>
</feature>
<keyword evidence="10" id="KW-1185">Reference proteome</keyword>
<evidence type="ECO:0000256" key="1">
    <source>
        <dbReference type="ARBA" id="ARBA00010843"/>
    </source>
</evidence>
<feature type="compositionally biased region" description="Polar residues" evidence="7">
    <location>
        <begin position="617"/>
        <end position="627"/>
    </location>
</feature>
<feature type="compositionally biased region" description="Basic and acidic residues" evidence="7">
    <location>
        <begin position="598"/>
        <end position="614"/>
    </location>
</feature>
<evidence type="ECO:0000313" key="9">
    <source>
        <dbReference type="EnsemblMetazoa" id="XP_031778600"/>
    </source>
</evidence>
<feature type="compositionally biased region" description="Low complexity" evidence="7">
    <location>
        <begin position="411"/>
        <end position="426"/>
    </location>
</feature>
<dbReference type="PANTHER" id="PTHR14649:SF1">
    <property type="entry name" value="ZINC FINGER C2HC DOMAIN-CONTAINING PROTEIN 1C"/>
    <property type="match status" value="1"/>
</dbReference>
<feature type="compositionally biased region" description="Polar residues" evidence="7">
    <location>
        <begin position="928"/>
        <end position="937"/>
    </location>
</feature>
<dbReference type="InterPro" id="IPR026104">
    <property type="entry name" value="ZNF_C2HC_dom_1C"/>
</dbReference>
<feature type="region of interest" description="Disordered" evidence="7">
    <location>
        <begin position="781"/>
        <end position="802"/>
    </location>
</feature>
<organism evidence="9 10">
    <name type="scientific">Nasonia vitripennis</name>
    <name type="common">Parasitic wasp</name>
    <dbReference type="NCBI Taxonomy" id="7425"/>
    <lineage>
        <taxon>Eukaryota</taxon>
        <taxon>Metazoa</taxon>
        <taxon>Ecdysozoa</taxon>
        <taxon>Arthropoda</taxon>
        <taxon>Hexapoda</taxon>
        <taxon>Insecta</taxon>
        <taxon>Pterygota</taxon>
        <taxon>Neoptera</taxon>
        <taxon>Endopterygota</taxon>
        <taxon>Hymenoptera</taxon>
        <taxon>Apocrita</taxon>
        <taxon>Proctotrupomorpha</taxon>
        <taxon>Chalcidoidea</taxon>
        <taxon>Pteromalidae</taxon>
        <taxon>Pteromalinae</taxon>
        <taxon>Nasonia</taxon>
    </lineage>
</organism>
<accession>A0A7M7PYD8</accession>
<feature type="region of interest" description="Disordered" evidence="7">
    <location>
        <begin position="201"/>
        <end position="241"/>
    </location>
</feature>
<evidence type="ECO:0000259" key="8">
    <source>
        <dbReference type="PROSITE" id="PS52027"/>
    </source>
</evidence>
<proteinExistence type="inferred from homology"/>
<evidence type="ECO:0000256" key="4">
    <source>
        <dbReference type="ARBA" id="ARBA00022833"/>
    </source>
</evidence>
<dbReference type="EnsemblMetazoa" id="XM_031922740">
    <property type="protein sequence ID" value="XP_031778600"/>
    <property type="gene ID" value="LOC100679241"/>
</dbReference>
<feature type="compositionally biased region" description="Pro residues" evidence="7">
    <location>
        <begin position="700"/>
        <end position="710"/>
    </location>
</feature>
<feature type="compositionally biased region" description="Basic and acidic residues" evidence="7">
    <location>
        <begin position="714"/>
        <end position="733"/>
    </location>
</feature>
<feature type="region of interest" description="Disordered" evidence="7">
    <location>
        <begin position="326"/>
        <end position="384"/>
    </location>
</feature>
<dbReference type="GO" id="GO:0008270">
    <property type="term" value="F:zinc ion binding"/>
    <property type="evidence" value="ECO:0007669"/>
    <property type="project" value="UniProtKB-KW"/>
</dbReference>
<evidence type="ECO:0000256" key="7">
    <source>
        <dbReference type="SAM" id="MobiDB-lite"/>
    </source>
</evidence>
<evidence type="ECO:0000256" key="2">
    <source>
        <dbReference type="ARBA" id="ARBA00022723"/>
    </source>
</evidence>
<evidence type="ECO:0000256" key="6">
    <source>
        <dbReference type="PROSITE-ProRule" id="PRU01371"/>
    </source>
</evidence>
<keyword evidence="3 6" id="KW-0863">Zinc-finger</keyword>
<dbReference type="Proteomes" id="UP000002358">
    <property type="component" value="Chromosome 2"/>
</dbReference>
<feature type="compositionally biased region" description="Low complexity" evidence="7">
    <location>
        <begin position="948"/>
        <end position="959"/>
    </location>
</feature>
<keyword evidence="5" id="KW-0175">Coiled coil</keyword>
<feature type="compositionally biased region" description="Polar residues" evidence="7">
    <location>
        <begin position="204"/>
        <end position="226"/>
    </location>
</feature>
<feature type="region of interest" description="Disordered" evidence="7">
    <location>
        <begin position="404"/>
        <end position="478"/>
    </location>
</feature>
<feature type="region of interest" description="Disordered" evidence="7">
    <location>
        <begin position="1048"/>
        <end position="1130"/>
    </location>
</feature>
<reference evidence="9" key="1">
    <citation type="submission" date="2021-01" db="UniProtKB">
        <authorList>
            <consortium name="EnsemblMetazoa"/>
        </authorList>
    </citation>
    <scope>IDENTIFICATION</scope>
</reference>
<keyword evidence="2" id="KW-0479">Metal-binding</keyword>
<comment type="similarity">
    <text evidence="1">Belongs to the ZC2HC1 family.</text>
</comment>
<feature type="compositionally biased region" description="Basic residues" evidence="7">
    <location>
        <begin position="442"/>
        <end position="454"/>
    </location>
</feature>
<feature type="region of interest" description="Disordered" evidence="7">
    <location>
        <begin position="589"/>
        <end position="662"/>
    </location>
</feature>
<dbReference type="Pfam" id="PF13913">
    <property type="entry name" value="zf-C2HC_2"/>
    <property type="match status" value="2"/>
</dbReference>
<feature type="domain" description="C2HC/C3H-type" evidence="8">
    <location>
        <begin position="93"/>
        <end position="122"/>
    </location>
</feature>
<feature type="compositionally biased region" description="Polar residues" evidence="7">
    <location>
        <begin position="1001"/>
        <end position="1010"/>
    </location>
</feature>
<dbReference type="EnsemblMetazoa" id="XM_031922741">
    <property type="protein sequence ID" value="XP_031778601"/>
    <property type="gene ID" value="LOC100679241"/>
</dbReference>
<feature type="region of interest" description="Disordered" evidence="7">
    <location>
        <begin position="144"/>
        <end position="188"/>
    </location>
</feature>
<dbReference type="InterPro" id="IPR049899">
    <property type="entry name" value="Znf_C2HC_C3H"/>
</dbReference>
<feature type="region of interest" description="Disordered" evidence="7">
    <location>
        <begin position="287"/>
        <end position="310"/>
    </location>
</feature>
<keyword evidence="4" id="KW-0862">Zinc</keyword>
<feature type="compositionally biased region" description="Basic and acidic residues" evidence="7">
    <location>
        <begin position="431"/>
        <end position="441"/>
    </location>
</feature>
<sequence>MAMLCCVSRKAAGGSDNADAARCRASAELSRFVEVCRDLGSRSQRNEEDEALRRLDEAVLDVAAVASSFSSFRRLETLDEETPDFAYAQQPDVLLPCAVCARKFNPRSLEKHVKICERTAARKRKPFDSAKQRIQGTELAEFLPKQQPLQPAGPANPAPPEPRRSSGGQAHAEERLASRRPNNQWKQSRDEFLRAIRAARGDNPQRTSHQPASNSQQRPSSLSLVSSAGAPTRSNEKGQCPTCQRQFGVKSYDRHVAFCKERSTRLPASPQTSNNVAKERLEARMKYRAPALKKRRPTNREKYSPGGAQKLVVQSPLLARSAIKDAQVNGQKNADTSSPKLPMLKRPGQTHSKESPVGPMKSRPIDRSNRQSDSQESLPNTPVTKQLFSSRRLILLSEVLPSKILPPKTPLSSASSQKSSARLVSQLPSKELSESPKPKTERKFRRSSRMKPRKIVPDQEDEEAELESTGNPAEQSHDYVRWKQIREDARRCESISKVEMLSDLAGLSSLEEGNSTTDEFEYNERMVRSSRSSSARIEEEPSNDRTCAIKAAELEPPRNDDSEEDDLSSASTKTFRKSEAEFVDWLDLCQRNGSEESNENKAEEAPALSKEVRQRLPAQQPNKSHSMPNIADIRAGKRNAEAPERIDRRQRETETQTSPNCSSRRCATYVIDEASLGNSSHRQRLEKTAEASLESRRKLQPPPPPPPPAPAAKNELEKTPRVPETRHQNKAEQRQSFVVFDYYRNAAASDASSVVEPEETLSFDEDFADENESNASELIKEIDSGSFDEADPMASRTKSRPWTGASFAEEHFEKEICTITRLDGGAARQALLLPSIEWKGRFEYHREKIVRAKPQSRIVELDSPRRCSHSERRSLLRRSFERLPRCDWNSYVRRHPDFSMILRGRIGAGKDYNPFLLAEQQLNDLFSDTSEQSSTDGSGICPAEKPNSSPGFPLSQSSSAFVKYPNNPVPLSPSPKQQQQQQPQQQQRISLIAPPTGFDDPTSSDLSSDCTETNSLSRELLTSSSNSNSLRLEREHVLGRRVIVDPSQALGGGEFAPPAVEPAQKIAGNGPNSSSTRLVRPLANRSNSMRASSAPKPPERKISSSSSSGGSDLARDNKAKQNGQNYRNQLNASNLSLSSVISSTDLEMKRSNSLFEELLSSFEDDANSTSRLPSLVSLVRTDPSVLSSTPQGNGHRQRLNGRINCSVNCSDDDAELSSPESIKRPECGGKLSADSAYSSLNRKYSNHHGRSANDVSGKLKLSKFCHECGAKFPDSAKFCCECGVKRLTL</sequence>
<protein>
    <recommendedName>
        <fullName evidence="8">C2HC/C3H-type domain-containing protein</fullName>
    </recommendedName>
</protein>
<evidence type="ECO:0000313" key="10">
    <source>
        <dbReference type="Proteomes" id="UP000002358"/>
    </source>
</evidence>
<evidence type="ECO:0000256" key="3">
    <source>
        <dbReference type="ARBA" id="ARBA00022771"/>
    </source>
</evidence>
<feature type="region of interest" description="Disordered" evidence="7">
    <location>
        <begin position="677"/>
        <end position="733"/>
    </location>
</feature>
<dbReference type="PANTHER" id="PTHR14649">
    <property type="entry name" value="ZINC FINGER C2HC DOMAIN-CONTAINING PROTEIN 1C"/>
    <property type="match status" value="1"/>
</dbReference>
<feature type="region of interest" description="Disordered" evidence="7">
    <location>
        <begin position="928"/>
        <end position="1015"/>
    </location>
</feature>
<feature type="domain" description="C2HC/C3H-type" evidence="8">
    <location>
        <begin position="236"/>
        <end position="265"/>
    </location>
</feature>
<evidence type="ECO:0000256" key="5">
    <source>
        <dbReference type="ARBA" id="ARBA00023054"/>
    </source>
</evidence>